<sequence>MGKSKSNLHAPHISTAGLGVALWLCPKKNSGVQDKLQTVMGSLNTVFPGSPPRFEPHITVSTNLAVDMKNPKDDVNRILSSCAAALSSLPKSDTPWIRLGKVTSQRKYFQKLYFQVLAEPTLYSFARIVQELFVLLPAKTKAEHQQKNPHLYHKDHSGNLVRRKSTKEAKEVDVDTGKLQRESASEAAAWAVGEYNPHLSLVYSDLHPIDTALWHTIRSRVSDYLGIDGCDSDSWNMSGNGLSWEGGVLKLVLCEGDVNEWVVLGSVDSPQPVHMTVAPSKLALKGSSKTVVDFFEFAVHSILFQRGIYPPEDFVTVRKYDLPMLMSSDNDVKDYIGNIMQQLRKWIYGGRLSKLVVVIINKATTETVERWVFSIDIQKEGEETDEKPKAQIQREIQAIFRQITASVSYLPFLQDDEYTFNVLVYTDPSYDSRRIPSEWADTHGDGKMITGETDQVDFSTFSTNNHSVGTSVSYKLG</sequence>
<dbReference type="EMBL" id="CP076664">
    <property type="protein sequence ID" value="QWU89278.1"/>
    <property type="molecule type" value="Genomic_DNA"/>
</dbReference>
<dbReference type="InterPro" id="IPR012386">
    <property type="entry name" value="Cyclic-nucl_3Pdiesterase"/>
</dbReference>
<dbReference type="InterPro" id="IPR036570">
    <property type="entry name" value="HORMA_dom_sf"/>
</dbReference>
<evidence type="ECO:0000256" key="7">
    <source>
        <dbReference type="ARBA" id="ARBA00022618"/>
    </source>
</evidence>
<proteinExistence type="inferred from homology"/>
<dbReference type="EC" id="3.1.4.37" evidence="5"/>
<evidence type="ECO:0000256" key="1">
    <source>
        <dbReference type="ARBA" id="ARBA00003831"/>
    </source>
</evidence>
<evidence type="ECO:0000256" key="9">
    <source>
        <dbReference type="ARBA" id="ARBA00023242"/>
    </source>
</evidence>
<dbReference type="PANTHER" id="PTHR11842:SF11">
    <property type="entry name" value="MITOTIC SPINDLE ASSEMBLY CHECKPOINT PROTEIN MAD2A"/>
    <property type="match status" value="1"/>
</dbReference>
<name>A0ABX8ICX5_9ASCO</name>
<reference evidence="12 13" key="1">
    <citation type="submission" date="2021-06" db="EMBL/GenBank/DDBJ databases">
        <title>Candida outbreak in Lebanon.</title>
        <authorList>
            <person name="Finianos M."/>
        </authorList>
    </citation>
    <scope>NUCLEOTIDE SEQUENCE [LARGE SCALE GENOMIC DNA]</scope>
    <source>
        <strain evidence="12">CA3LBN</strain>
    </source>
</reference>
<evidence type="ECO:0000256" key="3">
    <source>
        <dbReference type="ARBA" id="ARBA00006037"/>
    </source>
</evidence>
<evidence type="ECO:0000256" key="10">
    <source>
        <dbReference type="ARBA" id="ARBA00023306"/>
    </source>
</evidence>
<comment type="similarity">
    <text evidence="4">Belongs to the MAD2 family.</text>
</comment>
<keyword evidence="9" id="KW-0539">Nucleus</keyword>
<evidence type="ECO:0000259" key="11">
    <source>
        <dbReference type="PROSITE" id="PS50815"/>
    </source>
</evidence>
<dbReference type="PANTHER" id="PTHR11842">
    <property type="entry name" value="MITOTIC SPINDLE ASSEMBLY CHECKPOINT PROTEIN MAD2"/>
    <property type="match status" value="1"/>
</dbReference>
<dbReference type="PROSITE" id="PS50815">
    <property type="entry name" value="HORMA"/>
    <property type="match status" value="1"/>
</dbReference>
<dbReference type="InterPro" id="IPR003511">
    <property type="entry name" value="HORMA_dom"/>
</dbReference>
<dbReference type="Proteomes" id="UP000825434">
    <property type="component" value="Chromosome 4"/>
</dbReference>
<evidence type="ECO:0000313" key="13">
    <source>
        <dbReference type="Proteomes" id="UP000825434"/>
    </source>
</evidence>
<evidence type="ECO:0000313" key="12">
    <source>
        <dbReference type="EMBL" id="QWU89278.1"/>
    </source>
</evidence>
<evidence type="ECO:0000256" key="8">
    <source>
        <dbReference type="ARBA" id="ARBA00022776"/>
    </source>
</evidence>
<evidence type="ECO:0000256" key="4">
    <source>
        <dbReference type="ARBA" id="ARBA00010348"/>
    </source>
</evidence>
<comment type="function">
    <text evidence="1">Involved in the metabolism of ADP-ribose 1',2'-cyclic phosphate which is produced as a consequence of tRNA splicing.</text>
</comment>
<accession>A0ABX8ICX5</accession>
<gene>
    <name evidence="12" type="ORF">CA3LBN_003601</name>
</gene>
<organism evidence="12 13">
    <name type="scientific">Candidozyma haemuli</name>
    <dbReference type="NCBI Taxonomy" id="45357"/>
    <lineage>
        <taxon>Eukaryota</taxon>
        <taxon>Fungi</taxon>
        <taxon>Dikarya</taxon>
        <taxon>Ascomycota</taxon>
        <taxon>Saccharomycotina</taxon>
        <taxon>Pichiomycetes</taxon>
        <taxon>Metschnikowiaceae</taxon>
        <taxon>Candidozyma</taxon>
    </lineage>
</organism>
<comment type="similarity">
    <text evidence="3">Belongs to the 2H phosphoesterase superfamily. CPD1 family.</text>
</comment>
<dbReference type="InterPro" id="IPR045091">
    <property type="entry name" value="Mad2-like"/>
</dbReference>
<dbReference type="Gene3D" id="3.30.900.10">
    <property type="entry name" value="HORMA domain"/>
    <property type="match status" value="1"/>
</dbReference>
<evidence type="ECO:0000256" key="6">
    <source>
        <dbReference type="ARBA" id="ARBA00014478"/>
    </source>
</evidence>
<dbReference type="Pfam" id="PF07823">
    <property type="entry name" value="CPDase"/>
    <property type="match status" value="1"/>
</dbReference>
<comment type="subcellular location">
    <subcellularLocation>
        <location evidence="2">Nucleus</location>
    </subcellularLocation>
</comment>
<dbReference type="Pfam" id="PF02301">
    <property type="entry name" value="HORMA"/>
    <property type="match status" value="1"/>
</dbReference>
<dbReference type="SUPFAM" id="SSF56019">
    <property type="entry name" value="The spindle assembly checkpoint protein mad2"/>
    <property type="match status" value="1"/>
</dbReference>
<dbReference type="SUPFAM" id="SSF55144">
    <property type="entry name" value="LigT-like"/>
    <property type="match status" value="1"/>
</dbReference>
<keyword evidence="10" id="KW-0131">Cell cycle</keyword>
<dbReference type="InterPro" id="IPR009097">
    <property type="entry name" value="Cyclic_Pdiesterase"/>
</dbReference>
<evidence type="ECO:0000256" key="2">
    <source>
        <dbReference type="ARBA" id="ARBA00004123"/>
    </source>
</evidence>
<keyword evidence="8" id="KW-0498">Mitosis</keyword>
<feature type="domain" description="HORMA" evidence="11">
    <location>
        <begin position="285"/>
        <end position="472"/>
    </location>
</feature>
<keyword evidence="7" id="KW-0132">Cell division</keyword>
<keyword evidence="13" id="KW-1185">Reference proteome</keyword>
<dbReference type="Gene3D" id="3.90.1140.10">
    <property type="entry name" value="Cyclic phosphodiesterase"/>
    <property type="match status" value="1"/>
</dbReference>
<protein>
    <recommendedName>
        <fullName evidence="6">2',3'-cyclic-nucleotide 3'-phosphodiesterase</fullName>
        <ecNumber evidence="5">3.1.4.37</ecNumber>
    </recommendedName>
</protein>
<evidence type="ECO:0000256" key="5">
    <source>
        <dbReference type="ARBA" id="ARBA00012317"/>
    </source>
</evidence>